<reference evidence="4 5" key="1">
    <citation type="submission" date="2019-08" db="EMBL/GenBank/DDBJ databases">
        <authorList>
            <person name="Guy L."/>
        </authorList>
    </citation>
    <scope>NUCLEOTIDE SEQUENCE [LARGE SCALE GENOMIC DNA]</scope>
    <source>
        <strain evidence="4 5">SGT-108</strain>
    </source>
</reference>
<dbReference type="KEGG" id="asip:AQUSIP_14820"/>
<evidence type="ECO:0000313" key="5">
    <source>
        <dbReference type="Proteomes" id="UP000324194"/>
    </source>
</evidence>
<evidence type="ECO:0000313" key="4">
    <source>
        <dbReference type="EMBL" id="VVC76176.1"/>
    </source>
</evidence>
<organism evidence="4 5">
    <name type="scientific">Aquicella siphonis</name>
    <dbReference type="NCBI Taxonomy" id="254247"/>
    <lineage>
        <taxon>Bacteria</taxon>
        <taxon>Pseudomonadati</taxon>
        <taxon>Pseudomonadota</taxon>
        <taxon>Gammaproteobacteria</taxon>
        <taxon>Legionellales</taxon>
        <taxon>Coxiellaceae</taxon>
        <taxon>Aquicella</taxon>
    </lineage>
</organism>
<dbReference type="AlphaFoldDB" id="A0A5E4PIP9"/>
<dbReference type="Gene3D" id="3.30.870.10">
    <property type="entry name" value="Endonuclease Chain A"/>
    <property type="match status" value="2"/>
</dbReference>
<dbReference type="EMBL" id="LR699119">
    <property type="protein sequence ID" value="VVC76176.1"/>
    <property type="molecule type" value="Genomic_DNA"/>
</dbReference>
<dbReference type="Proteomes" id="UP000324194">
    <property type="component" value="Chromosome 1"/>
</dbReference>
<dbReference type="GO" id="GO:0016891">
    <property type="term" value="F:RNA endonuclease activity producing 5'-phosphomonoesters, hydrolytic mechanism"/>
    <property type="evidence" value="ECO:0007669"/>
    <property type="project" value="TreeGrafter"/>
</dbReference>
<dbReference type="InterPro" id="IPR001736">
    <property type="entry name" value="PLipase_D/transphosphatidylase"/>
</dbReference>
<proteinExistence type="predicted"/>
<dbReference type="InterPro" id="IPR051406">
    <property type="entry name" value="PLD_domain"/>
</dbReference>
<dbReference type="PANTHER" id="PTHR43856">
    <property type="entry name" value="CARDIOLIPIN HYDROLASE"/>
    <property type="match status" value="1"/>
</dbReference>
<feature type="signal peptide" evidence="2">
    <location>
        <begin position="1"/>
        <end position="19"/>
    </location>
</feature>
<keyword evidence="5" id="KW-1185">Reference proteome</keyword>
<feature type="chain" id="PRO_5022734030" evidence="2">
    <location>
        <begin position="20"/>
        <end position="339"/>
    </location>
</feature>
<dbReference type="CDD" id="cd09128">
    <property type="entry name" value="PLDc_unchar1_2"/>
    <property type="match status" value="1"/>
</dbReference>
<dbReference type="PROSITE" id="PS50035">
    <property type="entry name" value="PLD"/>
    <property type="match status" value="2"/>
</dbReference>
<dbReference type="GO" id="GO:0006793">
    <property type="term" value="P:phosphorus metabolic process"/>
    <property type="evidence" value="ECO:0007669"/>
    <property type="project" value="UniProtKB-ARBA"/>
</dbReference>
<evidence type="ECO:0000256" key="2">
    <source>
        <dbReference type="SAM" id="SignalP"/>
    </source>
</evidence>
<accession>A0A5E4PIP9</accession>
<dbReference type="SUPFAM" id="SSF56024">
    <property type="entry name" value="Phospholipase D/nuclease"/>
    <property type="match status" value="2"/>
</dbReference>
<name>A0A5E4PIP9_9COXI</name>
<comment type="catalytic activity">
    <reaction evidence="1">
        <text>a 1,2-diacyl-sn-glycero-3-phosphocholine + H2O = a 1,2-diacyl-sn-glycero-3-phosphate + choline + H(+)</text>
        <dbReference type="Rhea" id="RHEA:14445"/>
        <dbReference type="ChEBI" id="CHEBI:15354"/>
        <dbReference type="ChEBI" id="CHEBI:15377"/>
        <dbReference type="ChEBI" id="CHEBI:15378"/>
        <dbReference type="ChEBI" id="CHEBI:57643"/>
        <dbReference type="ChEBI" id="CHEBI:58608"/>
        <dbReference type="EC" id="3.1.4.4"/>
    </reaction>
</comment>
<dbReference type="RefSeq" id="WP_148339414.1">
    <property type="nucleotide sequence ID" value="NZ_LR699119.1"/>
</dbReference>
<feature type="domain" description="PLD phosphodiesterase" evidence="3">
    <location>
        <begin position="247"/>
        <end position="274"/>
    </location>
</feature>
<sequence>MLRRGILFLLLSFSLSAFADQLIIEPDMGRKPVLDAIQDAKNSVELVMYGFTDEVLLDALVQKKQKGKTVKILLERSPYKADNENHKTIARLNHEHVSWRGNIPPLRLIHQKTLILDGSKAIVMTFNFTHSTFKKERNFALVIDDPMRVSAIRALFSSDWNQTAGFNHLPDLIVSPDDSRTKLTALIQQAKSSLKIYAQNINDYKITGALAKAAKRGVRVQILTSTRLRDKQYLYLTRAGVNIHYSRPLMIHAKIILADEKTAVLGSINLTRASLEDNRELSVITHDPTVIGQLLATFRQDWEHHQAVNRNDWLKYLPDQRSVNRALRKLKKYVHENIQ</sequence>
<feature type="domain" description="PLD phosphodiesterase" evidence="3">
    <location>
        <begin position="105"/>
        <end position="132"/>
    </location>
</feature>
<dbReference type="PANTHER" id="PTHR43856:SF2">
    <property type="entry name" value="PHOSPHOLIPASE D"/>
    <property type="match status" value="1"/>
</dbReference>
<dbReference type="SMART" id="SM00155">
    <property type="entry name" value="PLDc"/>
    <property type="match status" value="2"/>
</dbReference>
<gene>
    <name evidence="4" type="primary">clsA</name>
    <name evidence="4" type="ORF">AQUSIP_14820</name>
</gene>
<evidence type="ECO:0000256" key="1">
    <source>
        <dbReference type="ARBA" id="ARBA00000798"/>
    </source>
</evidence>
<dbReference type="Pfam" id="PF13091">
    <property type="entry name" value="PLDc_2"/>
    <property type="match status" value="2"/>
</dbReference>
<evidence type="ECO:0000259" key="3">
    <source>
        <dbReference type="PROSITE" id="PS50035"/>
    </source>
</evidence>
<keyword evidence="2" id="KW-0732">Signal</keyword>
<protein>
    <submittedName>
        <fullName evidence="4">Major cardiolipin synthase ClsA</fullName>
    </submittedName>
</protein>
<dbReference type="OrthoDB" id="9762009at2"/>
<dbReference type="InterPro" id="IPR025202">
    <property type="entry name" value="PLD-like_dom"/>
</dbReference>
<dbReference type="GO" id="GO:0004630">
    <property type="term" value="F:phospholipase D activity"/>
    <property type="evidence" value="ECO:0007669"/>
    <property type="project" value="UniProtKB-EC"/>
</dbReference>